<feature type="region of interest" description="Disordered" evidence="1">
    <location>
        <begin position="1"/>
        <end position="25"/>
    </location>
</feature>
<keyword evidence="2" id="KW-0812">Transmembrane</keyword>
<keyword evidence="2" id="KW-0472">Membrane</keyword>
<dbReference type="AlphaFoldDB" id="A0A2P2NL52"/>
<evidence type="ECO:0000313" key="3">
    <source>
        <dbReference type="EMBL" id="MBX43196.1"/>
    </source>
</evidence>
<dbReference type="EMBL" id="GGEC01062712">
    <property type="protein sequence ID" value="MBX43196.1"/>
    <property type="molecule type" value="Transcribed_RNA"/>
</dbReference>
<sequence length="120" mass="13633">MRENINLDLNKNGKRTTKGSAQREEKPINGLQCGHCSPPLSFSLSVLLSFLLSFYLLLLLFFLLTTSPSFFLSAINAWNNNSKESPRDCNLRLEIKSENQMYLRIFVSKSNPKIKCICAT</sequence>
<organism evidence="3">
    <name type="scientific">Rhizophora mucronata</name>
    <name type="common">Asiatic mangrove</name>
    <dbReference type="NCBI Taxonomy" id="61149"/>
    <lineage>
        <taxon>Eukaryota</taxon>
        <taxon>Viridiplantae</taxon>
        <taxon>Streptophyta</taxon>
        <taxon>Embryophyta</taxon>
        <taxon>Tracheophyta</taxon>
        <taxon>Spermatophyta</taxon>
        <taxon>Magnoliopsida</taxon>
        <taxon>eudicotyledons</taxon>
        <taxon>Gunneridae</taxon>
        <taxon>Pentapetalae</taxon>
        <taxon>rosids</taxon>
        <taxon>fabids</taxon>
        <taxon>Malpighiales</taxon>
        <taxon>Rhizophoraceae</taxon>
        <taxon>Rhizophora</taxon>
    </lineage>
</organism>
<protein>
    <submittedName>
        <fullName evidence="3">Uncharacterized protein</fullName>
    </submittedName>
</protein>
<evidence type="ECO:0000256" key="1">
    <source>
        <dbReference type="SAM" id="MobiDB-lite"/>
    </source>
</evidence>
<accession>A0A2P2NL52</accession>
<feature type="transmembrane region" description="Helical" evidence="2">
    <location>
        <begin position="44"/>
        <end position="64"/>
    </location>
</feature>
<reference evidence="3" key="1">
    <citation type="submission" date="2018-02" db="EMBL/GenBank/DDBJ databases">
        <title>Rhizophora mucronata_Transcriptome.</title>
        <authorList>
            <person name="Meera S.P."/>
            <person name="Sreeshan A."/>
            <person name="Augustine A."/>
        </authorList>
    </citation>
    <scope>NUCLEOTIDE SEQUENCE</scope>
    <source>
        <tissue evidence="3">Leaf</tissue>
    </source>
</reference>
<proteinExistence type="predicted"/>
<name>A0A2P2NL52_RHIMU</name>
<keyword evidence="2" id="KW-1133">Transmembrane helix</keyword>
<evidence type="ECO:0000256" key="2">
    <source>
        <dbReference type="SAM" id="Phobius"/>
    </source>
</evidence>